<organism evidence="2 3">
    <name type="scientific">Fusarium equiseti</name>
    <name type="common">Fusarium scirpi</name>
    <dbReference type="NCBI Taxonomy" id="61235"/>
    <lineage>
        <taxon>Eukaryota</taxon>
        <taxon>Fungi</taxon>
        <taxon>Dikarya</taxon>
        <taxon>Ascomycota</taxon>
        <taxon>Pezizomycotina</taxon>
        <taxon>Sordariomycetes</taxon>
        <taxon>Hypocreomycetidae</taxon>
        <taxon>Hypocreales</taxon>
        <taxon>Nectriaceae</taxon>
        <taxon>Fusarium</taxon>
        <taxon>Fusarium incarnatum-equiseti species complex</taxon>
    </lineage>
</organism>
<dbReference type="AlphaFoldDB" id="A0A8J2NFQ8"/>
<feature type="signal peptide" evidence="1">
    <location>
        <begin position="1"/>
        <end position="26"/>
    </location>
</feature>
<evidence type="ECO:0000256" key="1">
    <source>
        <dbReference type="SAM" id="SignalP"/>
    </source>
</evidence>
<feature type="chain" id="PRO_5035266575" description="EF-hand domain-containing protein" evidence="1">
    <location>
        <begin position="27"/>
        <end position="335"/>
    </location>
</feature>
<name>A0A8J2NFQ8_FUSEQ</name>
<protein>
    <recommendedName>
        <fullName evidence="4">EF-hand domain-containing protein</fullName>
    </recommendedName>
</protein>
<sequence>MRCHAVHITLACIAWLFFGFHQFAYCAQGDNYLAHARERIWLWEMYNIFCDIEGADKQTVIFRQDPKSTWLDKRHFSFENKVDGRLTYPEFMADLEKKLRPDQVDKSLVAPGGDGLGKPTVAEAVKALLRKGWAKTMPVPQISSGAISEYPELIGRIENKFHDYFEKLGDDPKWKRRLIEANIRTYELSRDISILRQQEHDQHVLDLMTREKDPTDTKEKDKKYGLGLNRDDLVVDTEASSVDGATTHSKVNFRDTFRMHPDTEDLISRLPAGYDSGWLGVTLWADQLGNKDYESAGPGFADTQVTHYRSKAVWSNVYYKAGLRLGSLSLSCRLG</sequence>
<evidence type="ECO:0008006" key="4">
    <source>
        <dbReference type="Google" id="ProtNLM"/>
    </source>
</evidence>
<reference evidence="2" key="1">
    <citation type="submission" date="2021-05" db="EMBL/GenBank/DDBJ databases">
        <authorList>
            <person name="Khan N."/>
        </authorList>
    </citation>
    <scope>NUCLEOTIDE SEQUENCE</scope>
</reference>
<comment type="caution">
    <text evidence="2">The sequence shown here is derived from an EMBL/GenBank/DDBJ whole genome shotgun (WGS) entry which is preliminary data.</text>
</comment>
<dbReference type="Proteomes" id="UP000693738">
    <property type="component" value="Unassembled WGS sequence"/>
</dbReference>
<accession>A0A8J2NFQ8</accession>
<evidence type="ECO:0000313" key="3">
    <source>
        <dbReference type="Proteomes" id="UP000693738"/>
    </source>
</evidence>
<dbReference type="EMBL" id="CAJSTJ010000122">
    <property type="protein sequence ID" value="CAG7558185.1"/>
    <property type="molecule type" value="Genomic_DNA"/>
</dbReference>
<keyword evidence="1" id="KW-0732">Signal</keyword>
<proteinExistence type="predicted"/>
<gene>
    <name evidence="2" type="ORF">FEQUK3_LOCUS3813</name>
</gene>
<evidence type="ECO:0000313" key="2">
    <source>
        <dbReference type="EMBL" id="CAG7558185.1"/>
    </source>
</evidence>